<evidence type="ECO:0000256" key="9">
    <source>
        <dbReference type="ARBA" id="ARBA00050821"/>
    </source>
</evidence>
<dbReference type="GO" id="GO:0048038">
    <property type="term" value="F:quinone binding"/>
    <property type="evidence" value="ECO:0007669"/>
    <property type="project" value="UniProtKB-KW"/>
</dbReference>
<dbReference type="SUPFAM" id="SSF51905">
    <property type="entry name" value="FAD/NAD(P)-binding domain"/>
    <property type="match status" value="2"/>
</dbReference>
<dbReference type="EC" id="1.8.5.4" evidence="12"/>
<accession>A0A7X5Y5N6</accession>
<dbReference type="AlphaFoldDB" id="A0A7X5Y5N6"/>
<dbReference type="FunFam" id="3.50.50.100:FF:000017">
    <property type="entry name" value="Sulfide-quinone reductase"/>
    <property type="match status" value="1"/>
</dbReference>
<keyword evidence="7 16" id="KW-0560">Oxidoreductase</keyword>
<evidence type="ECO:0000256" key="6">
    <source>
        <dbReference type="ARBA" id="ARBA00022827"/>
    </source>
</evidence>
<keyword evidence="5" id="KW-0547">Nucleotide-binding</keyword>
<evidence type="ECO:0000256" key="1">
    <source>
        <dbReference type="ARBA" id="ARBA00001974"/>
    </source>
</evidence>
<keyword evidence="6" id="KW-0274">FAD</keyword>
<evidence type="ECO:0000256" key="13">
    <source>
        <dbReference type="ARBA" id="ARBA00071264"/>
    </source>
</evidence>
<keyword evidence="17" id="KW-1185">Reference proteome</keyword>
<evidence type="ECO:0000256" key="8">
    <source>
        <dbReference type="ARBA" id="ARBA00023136"/>
    </source>
</evidence>
<dbReference type="InterPro" id="IPR023753">
    <property type="entry name" value="FAD/NAD-binding_dom"/>
</dbReference>
<evidence type="ECO:0000256" key="3">
    <source>
        <dbReference type="ARBA" id="ARBA00022630"/>
    </source>
</evidence>
<evidence type="ECO:0000313" key="16">
    <source>
        <dbReference type="EMBL" id="NJB99846.1"/>
    </source>
</evidence>
<dbReference type="RefSeq" id="WP_125972403.1">
    <property type="nucleotide sequence ID" value="NZ_BAAADY010000033.1"/>
</dbReference>
<evidence type="ECO:0000313" key="17">
    <source>
        <dbReference type="Proteomes" id="UP000531251"/>
    </source>
</evidence>
<evidence type="ECO:0000256" key="10">
    <source>
        <dbReference type="ARBA" id="ARBA00054727"/>
    </source>
</evidence>
<comment type="subcellular location">
    <subcellularLocation>
        <location evidence="2">Membrane</location>
        <topology evidence="2">Peripheral membrane protein</topology>
    </subcellularLocation>
</comment>
<gene>
    <name evidence="16" type="ORF">GGR89_004192</name>
</gene>
<dbReference type="PANTHER" id="PTHR43755">
    <property type="match status" value="1"/>
</dbReference>
<dbReference type="GO" id="GO:0070224">
    <property type="term" value="F:sulfide:quinone oxidoreductase activity"/>
    <property type="evidence" value="ECO:0007669"/>
    <property type="project" value="UniProtKB-EC"/>
</dbReference>
<dbReference type="PANTHER" id="PTHR43755:SF1">
    <property type="entry name" value="FAD-DEPENDENT PYRIDINE NUCLEOTIDE-DISULPHIDE OXIDOREDUCTASE"/>
    <property type="match status" value="1"/>
</dbReference>
<reference evidence="16 17" key="1">
    <citation type="submission" date="2020-03" db="EMBL/GenBank/DDBJ databases">
        <title>Genomic Encyclopedia of Type Strains, Phase IV (KMG-IV): sequencing the most valuable type-strain genomes for metagenomic binning, comparative biology and taxonomic classification.</title>
        <authorList>
            <person name="Goeker M."/>
        </authorList>
    </citation>
    <scope>NUCLEOTIDE SEQUENCE [LARGE SCALE GENOMIC DNA]</scope>
    <source>
        <strain evidence="16 17">DSM 7225</strain>
    </source>
</reference>
<dbReference type="InterPro" id="IPR052541">
    <property type="entry name" value="SQRD"/>
</dbReference>
<keyword evidence="8" id="KW-0472">Membrane</keyword>
<dbReference type="GO" id="GO:0000166">
    <property type="term" value="F:nucleotide binding"/>
    <property type="evidence" value="ECO:0007669"/>
    <property type="project" value="UniProtKB-KW"/>
</dbReference>
<evidence type="ECO:0000256" key="11">
    <source>
        <dbReference type="ARBA" id="ARBA00060891"/>
    </source>
</evidence>
<dbReference type="Pfam" id="PF07992">
    <property type="entry name" value="Pyr_redox_2"/>
    <property type="match status" value="1"/>
</dbReference>
<evidence type="ECO:0000256" key="4">
    <source>
        <dbReference type="ARBA" id="ARBA00022719"/>
    </source>
</evidence>
<organism evidence="16 17">
    <name type="scientific">Sphingomonas trueperi</name>
    <dbReference type="NCBI Taxonomy" id="53317"/>
    <lineage>
        <taxon>Bacteria</taxon>
        <taxon>Pseudomonadati</taxon>
        <taxon>Pseudomonadota</taxon>
        <taxon>Alphaproteobacteria</taxon>
        <taxon>Sphingomonadales</taxon>
        <taxon>Sphingomonadaceae</taxon>
        <taxon>Sphingomonas</taxon>
    </lineage>
</organism>
<feature type="domain" description="FAD/NAD(P)-binding" evidence="15">
    <location>
        <begin position="5"/>
        <end position="308"/>
    </location>
</feature>
<dbReference type="Proteomes" id="UP000531251">
    <property type="component" value="Unassembled WGS sequence"/>
</dbReference>
<comment type="catalytic activity">
    <reaction evidence="9">
        <text>n a quinone + n hydrogen sulfide + n H(+) = polysulfur(n-2) + n a quinol</text>
        <dbReference type="Rhea" id="RHEA:30239"/>
        <dbReference type="Rhea" id="RHEA-COMP:19475"/>
        <dbReference type="ChEBI" id="CHEBI:15378"/>
        <dbReference type="ChEBI" id="CHEBI:17909"/>
        <dbReference type="ChEBI" id="CHEBI:24646"/>
        <dbReference type="ChEBI" id="CHEBI:29919"/>
        <dbReference type="ChEBI" id="CHEBI:132124"/>
        <dbReference type="EC" id="1.8.5.4"/>
    </reaction>
</comment>
<dbReference type="GO" id="GO:0016020">
    <property type="term" value="C:membrane"/>
    <property type="evidence" value="ECO:0007669"/>
    <property type="project" value="UniProtKB-SubCell"/>
</dbReference>
<evidence type="ECO:0000256" key="5">
    <source>
        <dbReference type="ARBA" id="ARBA00022741"/>
    </source>
</evidence>
<sequence>MGDSQIVVLGAGLGGTIAAYEIRAALKGKAQVTVLNKGDDYWFVPSNPWVAVGWREPEAIRVHLPPAMARHGIAYSGVGAAKVHPEENRVELLDGSSISYDYLVIATGPELAFDEIPGFGPAGHTQSVCQTDHAKRAHDAFEELCANPRPIVVGAAQGASCYGPAYEMAMVLDTELKRRNIRDRVPMTFVTPEPYIGHLGLDGVGDTKSLLESEMRNRHIKWLTNTRVKGVEDGVLHAEEVNEDGSLKKAHDLDFGWAMLLPAFRGVDAVQGIAGLSNPRGFILTDKHQRNPAYPNIFALGVCIAIPPTGPTPLPVGVPKTGFMIESMVTAIAQNLKQLHDGEEPSHEATWNAICLADFGDGGVAFVAKPQIPPRNTNWSAHGKWVHLAKIGFEKYFLRKVRRGESEPFYESLALHVLGVKKLRLGTGARP</sequence>
<evidence type="ECO:0000256" key="12">
    <source>
        <dbReference type="ARBA" id="ARBA00066453"/>
    </source>
</evidence>
<dbReference type="Gene3D" id="3.50.50.100">
    <property type="match status" value="1"/>
</dbReference>
<keyword evidence="4" id="KW-0874">Quinone</keyword>
<dbReference type="InterPro" id="IPR036188">
    <property type="entry name" value="FAD/NAD-bd_sf"/>
</dbReference>
<keyword evidence="3" id="KW-0285">Flavoprotein</keyword>
<comment type="caution">
    <text evidence="16">The sequence shown here is derived from an EMBL/GenBank/DDBJ whole genome shotgun (WGS) entry which is preliminary data.</text>
</comment>
<evidence type="ECO:0000256" key="7">
    <source>
        <dbReference type="ARBA" id="ARBA00023002"/>
    </source>
</evidence>
<comment type="similarity">
    <text evidence="11">Belongs to the SQRD family.</text>
</comment>
<evidence type="ECO:0000256" key="14">
    <source>
        <dbReference type="ARBA" id="ARBA00081101"/>
    </source>
</evidence>
<name>A0A7X5Y5N6_9SPHN</name>
<comment type="cofactor">
    <cofactor evidence="1">
        <name>FAD</name>
        <dbReference type="ChEBI" id="CHEBI:57692"/>
    </cofactor>
</comment>
<comment type="function">
    <text evidence="10">Catalyzes the oxidation of hydrogen sulfide, with the help of a quinone. Consecutive reaction cycles lead to the accumulation of a polysulfide product on the active site Cys residues; these products are released when they exceed a critical length, typically as cyclooctasulfur.</text>
</comment>
<proteinExistence type="inferred from homology"/>
<evidence type="ECO:0000259" key="15">
    <source>
        <dbReference type="Pfam" id="PF07992"/>
    </source>
</evidence>
<protein>
    <recommendedName>
        <fullName evidence="13">Sulfide-quinone reductase</fullName>
        <ecNumber evidence="12">1.8.5.4</ecNumber>
    </recommendedName>
    <alternativeName>
        <fullName evidence="14">Sulfide:quinone oxidoreductase</fullName>
    </alternativeName>
</protein>
<evidence type="ECO:0000256" key="2">
    <source>
        <dbReference type="ARBA" id="ARBA00004170"/>
    </source>
</evidence>
<dbReference type="EMBL" id="JAATJB010000022">
    <property type="protein sequence ID" value="NJB99846.1"/>
    <property type="molecule type" value="Genomic_DNA"/>
</dbReference>